<proteinExistence type="predicted"/>
<feature type="signal peptide" evidence="1">
    <location>
        <begin position="1"/>
        <end position="22"/>
    </location>
</feature>
<reference evidence="2 3" key="1">
    <citation type="submission" date="2017-06" db="EMBL/GenBank/DDBJ databases">
        <title>Comparative genomic analysis of Ambrosia Fusariam Clade fungi.</title>
        <authorList>
            <person name="Stajich J.E."/>
            <person name="Carrillo J."/>
            <person name="Kijimoto T."/>
            <person name="Eskalen A."/>
            <person name="O'Donnell K."/>
            <person name="Kasson M."/>
        </authorList>
    </citation>
    <scope>NUCLEOTIDE SEQUENCE [LARGE SCALE GENOMIC DNA]</scope>
    <source>
        <strain evidence="2 3">NRRL62606</strain>
    </source>
</reference>
<name>A0A428SFA8_9HYPO</name>
<feature type="chain" id="PRO_5019235070" evidence="1">
    <location>
        <begin position="23"/>
        <end position="660"/>
    </location>
</feature>
<evidence type="ECO:0000313" key="2">
    <source>
        <dbReference type="EMBL" id="RSL88427.1"/>
    </source>
</evidence>
<keyword evidence="3" id="KW-1185">Reference proteome</keyword>
<gene>
    <name evidence="2" type="ORF">CEP51_001742</name>
</gene>
<dbReference type="SUPFAM" id="SSF52058">
    <property type="entry name" value="L domain-like"/>
    <property type="match status" value="1"/>
</dbReference>
<protein>
    <submittedName>
        <fullName evidence="2">Uncharacterized protein</fullName>
    </submittedName>
</protein>
<sequence>MYLQRIGVIVALFCFPLEAVWAAGCANVTITNQDSADEIRKNCKTIEGYLTFGDELEEDINLDGVEFINGDITYTGDAEWGNATEIGGPYPTTYKPFTIECPTLKKVNGYIYFMAFGGLSEFLLPKLTRVEEGFTMQRMHYLKKLDITKLTHLGAFTIEANHLTELKHEGLRGFTDGAFSKSLRFWGVRIESFDSWYKYPLTVIGRDPEYDDSSSYGPVHMTANSLPKLKSVTIGYANTSKIWVDSNKTELTLGSSETEKMNIGMLQLEGPLTKITRASNVKELNVRRLHFVGSALEEIDLTMFDKIQNLTIDRHPNLQRIRMPAKAVDWEDMTIDIGYNRNLTLISEYRDPENKKDKFWYWPKGNISRISITGNPLSTGFFDSFLAARNGSNPPKVLNSFYLAQAGAQYSEPMGFNCTPFEELYNKSVLPENVTARLFALEATVAAPAAKPYAVKNALTQVATTQITVDGVATSVKVVLALGVNVSVLLAAVSVRTNASTLTPTTNTAGDTGTHVLSAPLAFQANALVLLANPFARAFGAPPWRTTTLLVGNAVTCVWVELFALDAAASVSTTESSAMAGVPLLIMTERTAETVASSARIMAGAAEASANVALAKQYAANRVEALTMMTTTVEPVVEYAQMTDDALRAFVTAMYVPKVG</sequence>
<organism evidence="2 3">
    <name type="scientific">Fusarium floridanum</name>
    <dbReference type="NCBI Taxonomy" id="1325733"/>
    <lineage>
        <taxon>Eukaryota</taxon>
        <taxon>Fungi</taxon>
        <taxon>Dikarya</taxon>
        <taxon>Ascomycota</taxon>
        <taxon>Pezizomycotina</taxon>
        <taxon>Sordariomycetes</taxon>
        <taxon>Hypocreomycetidae</taxon>
        <taxon>Hypocreales</taxon>
        <taxon>Nectriaceae</taxon>
        <taxon>Fusarium</taxon>
        <taxon>Fusarium solani species complex</taxon>
    </lineage>
</organism>
<dbReference type="EMBL" id="NKCL01000023">
    <property type="protein sequence ID" value="RSL88427.1"/>
    <property type="molecule type" value="Genomic_DNA"/>
</dbReference>
<evidence type="ECO:0000256" key="1">
    <source>
        <dbReference type="SAM" id="SignalP"/>
    </source>
</evidence>
<evidence type="ECO:0000313" key="3">
    <source>
        <dbReference type="Proteomes" id="UP000287972"/>
    </source>
</evidence>
<accession>A0A428SFA8</accession>
<dbReference type="Proteomes" id="UP000287972">
    <property type="component" value="Unassembled WGS sequence"/>
</dbReference>
<keyword evidence="1" id="KW-0732">Signal</keyword>
<dbReference type="AlphaFoldDB" id="A0A428SFA8"/>
<comment type="caution">
    <text evidence="2">The sequence shown here is derived from an EMBL/GenBank/DDBJ whole genome shotgun (WGS) entry which is preliminary data.</text>
</comment>